<protein>
    <submittedName>
        <fullName evidence="1">Uncharacterized protein</fullName>
    </submittedName>
</protein>
<proteinExistence type="predicted"/>
<dbReference type="EMBL" id="BARV01041017">
    <property type="protein sequence ID" value="GAI47400.1"/>
    <property type="molecule type" value="Genomic_DNA"/>
</dbReference>
<gene>
    <name evidence="1" type="ORF">S06H3_62280</name>
</gene>
<feature type="non-terminal residue" evidence="1">
    <location>
        <position position="58"/>
    </location>
</feature>
<organism evidence="1">
    <name type="scientific">marine sediment metagenome</name>
    <dbReference type="NCBI Taxonomy" id="412755"/>
    <lineage>
        <taxon>unclassified sequences</taxon>
        <taxon>metagenomes</taxon>
        <taxon>ecological metagenomes</taxon>
    </lineage>
</organism>
<reference evidence="1" key="1">
    <citation type="journal article" date="2014" name="Front. Microbiol.">
        <title>High frequency of phylogenetically diverse reductive dehalogenase-homologous genes in deep subseafloor sedimentary metagenomes.</title>
        <authorList>
            <person name="Kawai M."/>
            <person name="Futagami T."/>
            <person name="Toyoda A."/>
            <person name="Takaki Y."/>
            <person name="Nishi S."/>
            <person name="Hori S."/>
            <person name="Arai W."/>
            <person name="Tsubouchi T."/>
            <person name="Morono Y."/>
            <person name="Uchiyama I."/>
            <person name="Ito T."/>
            <person name="Fujiyama A."/>
            <person name="Inagaki F."/>
            <person name="Takami H."/>
        </authorList>
    </citation>
    <scope>NUCLEOTIDE SEQUENCE</scope>
    <source>
        <strain evidence="1">Expedition CK06-06</strain>
    </source>
</reference>
<evidence type="ECO:0000313" key="1">
    <source>
        <dbReference type="EMBL" id="GAI47400.1"/>
    </source>
</evidence>
<accession>X1Q8L5</accession>
<name>X1Q8L5_9ZZZZ</name>
<comment type="caution">
    <text evidence="1">The sequence shown here is derived from an EMBL/GenBank/DDBJ whole genome shotgun (WGS) entry which is preliminary data.</text>
</comment>
<dbReference type="AlphaFoldDB" id="X1Q8L5"/>
<sequence>MEENASLKFTTKCVKAVTPSYPKQPTAKPESAIVPPPAVPEAAATITPPAVPEATTTI</sequence>